<dbReference type="EMBL" id="QBLH01002780">
    <property type="protein sequence ID" value="TGZ47015.1"/>
    <property type="molecule type" value="Genomic_DNA"/>
</dbReference>
<comment type="caution">
    <text evidence="2">The sequence shown here is derived from an EMBL/GenBank/DDBJ whole genome shotgun (WGS) entry which is preliminary data.</text>
</comment>
<keyword evidence="3" id="KW-1185">Reference proteome</keyword>
<evidence type="ECO:0000313" key="2">
    <source>
        <dbReference type="EMBL" id="TGZ47015.1"/>
    </source>
</evidence>
<accession>A0A4S2KCH2</accession>
<gene>
    <name evidence="2" type="ORF">DBV15_02992</name>
</gene>
<dbReference type="Proteomes" id="UP000310200">
    <property type="component" value="Unassembled WGS sequence"/>
</dbReference>
<dbReference type="AlphaFoldDB" id="A0A4S2KCH2"/>
<sequence length="358" mass="39088">MLSKAYTCRPDYETSTSFVSRFACEGGTPPATACNIVKPQESLREVKGQILTPAAGSVRPCPLGKNDIVRRTLVSARERQRRLAATCPKVAAIIQRGSRSDSIQFALLAGGCWDILRVESRRAGDVARQDEARESERASEGATGYRIHAACNLRRRGDGGGGSEFCSLARFDSSTLRTLVKATTAIDSQDRSGKTLRVVKDLACSAADSEFSPVPVPEQAGKKKQKKKKKRRGWHAARRTRGSFSPRPGILHSLRLQEPQTRASIWASASRHLSLPHPLASARSLVAAPPPPWEAGSFSVALYARHLGLVINLELGRSTTNLSFFARLLAPSFDKVFSPQNFKTNFTSSRRKCVKGKT</sequence>
<evidence type="ECO:0000256" key="1">
    <source>
        <dbReference type="SAM" id="MobiDB-lite"/>
    </source>
</evidence>
<reference evidence="2 3" key="1">
    <citation type="journal article" date="2019" name="Philos. Trans. R. Soc. Lond., B, Biol. Sci.">
        <title>Ant behaviour and brain gene expression of defending hosts depend on the ecological success of the intruding social parasite.</title>
        <authorList>
            <person name="Kaur R."/>
            <person name="Stoldt M."/>
            <person name="Jongepier E."/>
            <person name="Feldmeyer B."/>
            <person name="Menzel F."/>
            <person name="Bornberg-Bauer E."/>
            <person name="Foitzik S."/>
        </authorList>
    </citation>
    <scope>NUCLEOTIDE SEQUENCE [LARGE SCALE GENOMIC DNA]</scope>
    <source>
        <tissue evidence="2">Whole body</tissue>
    </source>
</reference>
<name>A0A4S2KCH2_9HYME</name>
<protein>
    <submittedName>
        <fullName evidence="2">Uncharacterized protein</fullName>
    </submittedName>
</protein>
<proteinExistence type="predicted"/>
<evidence type="ECO:0000313" key="3">
    <source>
        <dbReference type="Proteomes" id="UP000310200"/>
    </source>
</evidence>
<organism evidence="2 3">
    <name type="scientific">Temnothorax longispinosus</name>
    <dbReference type="NCBI Taxonomy" id="300112"/>
    <lineage>
        <taxon>Eukaryota</taxon>
        <taxon>Metazoa</taxon>
        <taxon>Ecdysozoa</taxon>
        <taxon>Arthropoda</taxon>
        <taxon>Hexapoda</taxon>
        <taxon>Insecta</taxon>
        <taxon>Pterygota</taxon>
        <taxon>Neoptera</taxon>
        <taxon>Endopterygota</taxon>
        <taxon>Hymenoptera</taxon>
        <taxon>Apocrita</taxon>
        <taxon>Aculeata</taxon>
        <taxon>Formicoidea</taxon>
        <taxon>Formicidae</taxon>
        <taxon>Myrmicinae</taxon>
        <taxon>Temnothorax</taxon>
    </lineage>
</organism>
<dbReference type="STRING" id="300112.A0A4S2KCH2"/>
<feature type="compositionally biased region" description="Basic residues" evidence="1">
    <location>
        <begin position="222"/>
        <end position="241"/>
    </location>
</feature>
<feature type="region of interest" description="Disordered" evidence="1">
    <location>
        <begin position="211"/>
        <end position="243"/>
    </location>
</feature>